<dbReference type="Proteomes" id="UP000218418">
    <property type="component" value="Chromosome"/>
</dbReference>
<accession>A0A1Z4LHZ8</accession>
<evidence type="ECO:0000313" key="2">
    <source>
        <dbReference type="EMBL" id="BAY80708.1"/>
    </source>
</evidence>
<keyword evidence="3" id="KW-1185">Reference proteome</keyword>
<dbReference type="EMBL" id="AP018227">
    <property type="protein sequence ID" value="BAY80708.1"/>
    <property type="molecule type" value="Genomic_DNA"/>
</dbReference>
<gene>
    <name evidence="2" type="ORF">NIES267_01650</name>
</gene>
<dbReference type="GO" id="GO:0007229">
    <property type="term" value="P:integrin-mediated signaling pathway"/>
    <property type="evidence" value="ECO:0007669"/>
    <property type="project" value="UniProtKB-KW"/>
</dbReference>
<reference evidence="2 3" key="1">
    <citation type="submission" date="2017-06" db="EMBL/GenBank/DDBJ databases">
        <title>Genome sequencing of cyanobaciteial culture collection at National Institute for Environmental Studies (NIES).</title>
        <authorList>
            <person name="Hirose Y."/>
            <person name="Shimura Y."/>
            <person name="Fujisawa T."/>
            <person name="Nakamura Y."/>
            <person name="Kawachi M."/>
        </authorList>
    </citation>
    <scope>NUCLEOTIDE SEQUENCE [LARGE SCALE GENOMIC DNA]</scope>
    <source>
        <strain evidence="2 3">NIES-267</strain>
    </source>
</reference>
<keyword evidence="2" id="KW-0401">Integrin</keyword>
<protein>
    <submittedName>
        <fullName evidence="2">Na-Ca exchanger/integrin-beta4</fullName>
    </submittedName>
</protein>
<dbReference type="InterPro" id="IPR025193">
    <property type="entry name" value="DUF4114"/>
</dbReference>
<feature type="domain" description="DUF4114" evidence="1">
    <location>
        <begin position="28"/>
        <end position="101"/>
    </location>
</feature>
<evidence type="ECO:0000313" key="3">
    <source>
        <dbReference type="Proteomes" id="UP000218418"/>
    </source>
</evidence>
<dbReference type="AlphaFoldDB" id="A0A1Z4LHZ8"/>
<evidence type="ECO:0000259" key="1">
    <source>
        <dbReference type="Pfam" id="PF13448"/>
    </source>
</evidence>
<sequence length="108" mass="11620">MEAVLGNVITPAFSTTDDNQETAKLVNMEAGSIIGTMIIADGTLAQLQDADNSNDPSVYFSFGSSSDGFDHIRLKEGTNNVLEYEDLPSAGEADFDDLKIEFTGFKSM</sequence>
<proteinExistence type="predicted"/>
<name>A0A1Z4LHZ8_9CYAN</name>
<organism evidence="2 3">
    <name type="scientific">Calothrix parasitica NIES-267</name>
    <dbReference type="NCBI Taxonomy" id="1973488"/>
    <lineage>
        <taxon>Bacteria</taxon>
        <taxon>Bacillati</taxon>
        <taxon>Cyanobacteriota</taxon>
        <taxon>Cyanophyceae</taxon>
        <taxon>Nostocales</taxon>
        <taxon>Calotrichaceae</taxon>
        <taxon>Calothrix</taxon>
    </lineage>
</organism>
<dbReference type="Pfam" id="PF13448">
    <property type="entry name" value="DUF4114"/>
    <property type="match status" value="1"/>
</dbReference>